<dbReference type="InterPro" id="IPR001296">
    <property type="entry name" value="Glyco_trans_1"/>
</dbReference>
<evidence type="ECO:0000313" key="2">
    <source>
        <dbReference type="EMBL" id="KKN38969.1"/>
    </source>
</evidence>
<gene>
    <name evidence="2" type="ORF">LCGC14_0748130</name>
</gene>
<comment type="caution">
    <text evidence="2">The sequence shown here is derived from an EMBL/GenBank/DDBJ whole genome shotgun (WGS) entry which is preliminary data.</text>
</comment>
<proteinExistence type="predicted"/>
<feature type="domain" description="Glycosyl transferase family 1" evidence="1">
    <location>
        <begin position="264"/>
        <end position="442"/>
    </location>
</feature>
<reference evidence="2" key="1">
    <citation type="journal article" date="2015" name="Nature">
        <title>Complex archaea that bridge the gap between prokaryotes and eukaryotes.</title>
        <authorList>
            <person name="Spang A."/>
            <person name="Saw J.H."/>
            <person name="Jorgensen S.L."/>
            <person name="Zaremba-Niedzwiedzka K."/>
            <person name="Martijn J."/>
            <person name="Lind A.E."/>
            <person name="van Eijk R."/>
            <person name="Schleper C."/>
            <person name="Guy L."/>
            <person name="Ettema T.J."/>
        </authorList>
    </citation>
    <scope>NUCLEOTIDE SEQUENCE</scope>
</reference>
<accession>A0A0F9Q8Z5</accession>
<dbReference type="Gene3D" id="3.40.50.11930">
    <property type="match status" value="1"/>
</dbReference>
<dbReference type="Pfam" id="PF00534">
    <property type="entry name" value="Glycos_transf_1"/>
    <property type="match status" value="1"/>
</dbReference>
<name>A0A0F9Q8Z5_9ZZZZ</name>
<dbReference type="EMBL" id="LAZR01001791">
    <property type="protein sequence ID" value="KKN38969.1"/>
    <property type="molecule type" value="Genomic_DNA"/>
</dbReference>
<dbReference type="PANTHER" id="PTHR12526">
    <property type="entry name" value="GLYCOSYLTRANSFERASE"/>
    <property type="match status" value="1"/>
</dbReference>
<sequence>MVEGLRANAEFTFLSIFEGRRPVLGSPLNYGEQGGTISKRKGTMARKVLRTKVPILVLADAVATTGFARVTHGIFENLLDRYDVHILGVNYRGDPHDYEAKIYPAMQSTNSGDVYGFSRIPTMINVIQPRIIFVLNDIWVHSLYIKEFDSYIEQGGKVVMYSPIDAKPIEYQWPRALRNISRFVVYTEFGKEAIEDALVEWQDRIDTGKLEEELKFPKISVVPHGVDTNTFFPLPDSVDRDGKIILPGKLNAKRQVFPNEEDFLNSFVVLNANRNQPRKRIDLTMKGFAKFAEDKPDNVKLYLHMGVEDLGWNVLALSERYKMDHRLIISANVNTIPSVTDERLNLLYNACDVGINTSVGEGWGLVSFEHAATGAAQILPRHSTGPEIWGDSVEYLDPQFWLTTDRVLTEGGYINPDDVADVLQRLYDDPKYLEEMQEKAYRVTQRPEYTWQAVADKMDDVFQEVLEE</sequence>
<organism evidence="2">
    <name type="scientific">marine sediment metagenome</name>
    <dbReference type="NCBI Taxonomy" id="412755"/>
    <lineage>
        <taxon>unclassified sequences</taxon>
        <taxon>metagenomes</taxon>
        <taxon>ecological metagenomes</taxon>
    </lineage>
</organism>
<dbReference type="GO" id="GO:0016757">
    <property type="term" value="F:glycosyltransferase activity"/>
    <property type="evidence" value="ECO:0007669"/>
    <property type="project" value="InterPro"/>
</dbReference>
<dbReference type="CDD" id="cd03801">
    <property type="entry name" value="GT4_PimA-like"/>
    <property type="match status" value="1"/>
</dbReference>
<dbReference type="AlphaFoldDB" id="A0A0F9Q8Z5"/>
<dbReference type="Gene3D" id="3.40.50.2000">
    <property type="entry name" value="Glycogen Phosphorylase B"/>
    <property type="match status" value="1"/>
</dbReference>
<evidence type="ECO:0000259" key="1">
    <source>
        <dbReference type="Pfam" id="PF00534"/>
    </source>
</evidence>
<dbReference type="SUPFAM" id="SSF53756">
    <property type="entry name" value="UDP-Glycosyltransferase/glycogen phosphorylase"/>
    <property type="match status" value="1"/>
</dbReference>
<protein>
    <recommendedName>
        <fullName evidence="1">Glycosyl transferase family 1 domain-containing protein</fullName>
    </recommendedName>
</protein>